<sequence length="127" mass="12999">MQATLLVFLGGGLGAALRHAVNLGVGRVLGTAFPWHTLVINIAGSLAMGLFAGWLAMRAQAPWSQATRLFLTTGVCGGFTTFSAFSLDAVLLWERGAAALAGVYVAASVVLSILGLVAGLALIRSLS</sequence>
<feature type="transmembrane region" description="Helical" evidence="12">
    <location>
        <begin position="69"/>
        <end position="93"/>
    </location>
</feature>
<dbReference type="NCBIfam" id="NF010791">
    <property type="entry name" value="PRK14195.1"/>
    <property type="match status" value="1"/>
</dbReference>
<keyword evidence="12" id="KW-0813">Transport</keyword>
<accession>A0ABT1LC55</accession>
<keyword evidence="7 12" id="KW-0406">Ion transport</keyword>
<dbReference type="HAMAP" id="MF_00454">
    <property type="entry name" value="FluC"/>
    <property type="match status" value="1"/>
</dbReference>
<evidence type="ECO:0000313" key="14">
    <source>
        <dbReference type="Proteomes" id="UP001205890"/>
    </source>
</evidence>
<evidence type="ECO:0000256" key="6">
    <source>
        <dbReference type="ARBA" id="ARBA00023053"/>
    </source>
</evidence>
<dbReference type="InterPro" id="IPR003691">
    <property type="entry name" value="FluC"/>
</dbReference>
<comment type="catalytic activity">
    <reaction evidence="11">
        <text>fluoride(in) = fluoride(out)</text>
        <dbReference type="Rhea" id="RHEA:76159"/>
        <dbReference type="ChEBI" id="CHEBI:17051"/>
    </reaction>
    <physiologicalReaction direction="left-to-right" evidence="11">
        <dbReference type="Rhea" id="RHEA:76160"/>
    </physiologicalReaction>
</comment>
<reference evidence="13 14" key="1">
    <citation type="submission" date="2022-07" db="EMBL/GenBank/DDBJ databases">
        <authorList>
            <person name="Li W.-J."/>
            <person name="Deng Q.-Q."/>
        </authorList>
    </citation>
    <scope>NUCLEOTIDE SEQUENCE [LARGE SCALE GENOMIC DNA]</scope>
    <source>
        <strain evidence="13 14">SYSU M60028</strain>
    </source>
</reference>
<feature type="transmembrane region" description="Helical" evidence="12">
    <location>
        <begin position="34"/>
        <end position="57"/>
    </location>
</feature>
<comment type="activity regulation">
    <text evidence="12">Na(+) is not transported, but it plays an essential structural role and its presence is essential for fluoride channel function.</text>
</comment>
<gene>
    <name evidence="12 13" type="primary">crcB</name>
    <name evidence="12" type="synonym">fluC</name>
    <name evidence="13" type="ORF">NK718_10820</name>
</gene>
<dbReference type="Pfam" id="PF02537">
    <property type="entry name" value="CRCB"/>
    <property type="match status" value="1"/>
</dbReference>
<keyword evidence="9 12" id="KW-0407">Ion channel</keyword>
<feature type="binding site" evidence="12">
    <location>
        <position position="80"/>
    </location>
    <ligand>
        <name>Na(+)</name>
        <dbReference type="ChEBI" id="CHEBI:29101"/>
        <note>structural</note>
    </ligand>
</feature>
<feature type="transmembrane region" description="Helical" evidence="12">
    <location>
        <begin position="99"/>
        <end position="123"/>
    </location>
</feature>
<dbReference type="NCBIfam" id="NF010794">
    <property type="entry name" value="PRK14198.1"/>
    <property type="match status" value="1"/>
</dbReference>
<keyword evidence="12" id="KW-0479">Metal-binding</keyword>
<evidence type="ECO:0000256" key="9">
    <source>
        <dbReference type="ARBA" id="ARBA00023303"/>
    </source>
</evidence>
<evidence type="ECO:0000256" key="12">
    <source>
        <dbReference type="HAMAP-Rule" id="MF_00454"/>
    </source>
</evidence>
<name>A0ABT1LC55_9HYPH</name>
<evidence type="ECO:0000313" key="13">
    <source>
        <dbReference type="EMBL" id="MCP8939009.1"/>
    </source>
</evidence>
<keyword evidence="2 12" id="KW-1003">Cell membrane</keyword>
<evidence type="ECO:0000256" key="8">
    <source>
        <dbReference type="ARBA" id="ARBA00023136"/>
    </source>
</evidence>
<evidence type="ECO:0000256" key="5">
    <source>
        <dbReference type="ARBA" id="ARBA00022989"/>
    </source>
</evidence>
<evidence type="ECO:0000256" key="7">
    <source>
        <dbReference type="ARBA" id="ARBA00023065"/>
    </source>
</evidence>
<proteinExistence type="inferred from homology"/>
<protein>
    <recommendedName>
        <fullName evidence="12">Fluoride-specific ion channel FluC</fullName>
    </recommendedName>
</protein>
<comment type="similarity">
    <text evidence="10 12">Belongs to the fluoride channel Fluc/FEX (TC 1.A.43) family.</text>
</comment>
<evidence type="ECO:0000256" key="2">
    <source>
        <dbReference type="ARBA" id="ARBA00022475"/>
    </source>
</evidence>
<dbReference type="PANTHER" id="PTHR28259:SF1">
    <property type="entry name" value="FLUORIDE EXPORT PROTEIN 1-RELATED"/>
    <property type="match status" value="1"/>
</dbReference>
<comment type="caution">
    <text evidence="13">The sequence shown here is derived from an EMBL/GenBank/DDBJ whole genome shotgun (WGS) entry which is preliminary data.</text>
</comment>
<keyword evidence="6 12" id="KW-0915">Sodium</keyword>
<evidence type="ECO:0000256" key="3">
    <source>
        <dbReference type="ARBA" id="ARBA00022519"/>
    </source>
</evidence>
<dbReference type="Proteomes" id="UP001205890">
    <property type="component" value="Unassembled WGS sequence"/>
</dbReference>
<keyword evidence="8 12" id="KW-0472">Membrane</keyword>
<keyword evidence="3" id="KW-0997">Cell inner membrane</keyword>
<comment type="function">
    <text evidence="12">Fluoride-specific ion channel. Important for reducing fluoride concentration in the cell, thus reducing its toxicity.</text>
</comment>
<comment type="subcellular location">
    <subcellularLocation>
        <location evidence="1 12">Cell membrane</location>
        <topology evidence="1 12">Multi-pass membrane protein</topology>
    </subcellularLocation>
</comment>
<keyword evidence="4 12" id="KW-0812">Transmembrane</keyword>
<keyword evidence="5 12" id="KW-1133">Transmembrane helix</keyword>
<feature type="binding site" evidence="12">
    <location>
        <position position="77"/>
    </location>
    <ligand>
        <name>Na(+)</name>
        <dbReference type="ChEBI" id="CHEBI:29101"/>
        <note>structural</note>
    </ligand>
</feature>
<evidence type="ECO:0000256" key="10">
    <source>
        <dbReference type="ARBA" id="ARBA00035120"/>
    </source>
</evidence>
<evidence type="ECO:0000256" key="11">
    <source>
        <dbReference type="ARBA" id="ARBA00035585"/>
    </source>
</evidence>
<dbReference type="EMBL" id="JANCLU010000009">
    <property type="protein sequence ID" value="MCP8939009.1"/>
    <property type="molecule type" value="Genomic_DNA"/>
</dbReference>
<evidence type="ECO:0000256" key="4">
    <source>
        <dbReference type="ARBA" id="ARBA00022692"/>
    </source>
</evidence>
<organism evidence="13 14">
    <name type="scientific">Alsobacter ponti</name>
    <dbReference type="NCBI Taxonomy" id="2962936"/>
    <lineage>
        <taxon>Bacteria</taxon>
        <taxon>Pseudomonadati</taxon>
        <taxon>Pseudomonadota</taxon>
        <taxon>Alphaproteobacteria</taxon>
        <taxon>Hyphomicrobiales</taxon>
        <taxon>Alsobacteraceae</taxon>
        <taxon>Alsobacter</taxon>
    </lineage>
</organism>
<keyword evidence="14" id="KW-1185">Reference proteome</keyword>
<dbReference type="RefSeq" id="WP_254741695.1">
    <property type="nucleotide sequence ID" value="NZ_JANCLU010000009.1"/>
</dbReference>
<dbReference type="PANTHER" id="PTHR28259">
    <property type="entry name" value="FLUORIDE EXPORT PROTEIN 1-RELATED"/>
    <property type="match status" value="1"/>
</dbReference>
<evidence type="ECO:0000256" key="1">
    <source>
        <dbReference type="ARBA" id="ARBA00004651"/>
    </source>
</evidence>